<feature type="domain" description="DUF5118" evidence="5">
    <location>
        <begin position="57"/>
        <end position="105"/>
    </location>
</feature>
<dbReference type="InterPro" id="IPR034032">
    <property type="entry name" value="Zn_MMP-like_bac"/>
</dbReference>
<feature type="domain" description="EcxA zinc-binding" evidence="3">
    <location>
        <begin position="442"/>
        <end position="752"/>
    </location>
</feature>
<evidence type="ECO:0000256" key="1">
    <source>
        <dbReference type="SAM" id="MobiDB-lite"/>
    </source>
</evidence>
<gene>
    <name evidence="6" type="ORF">A3860_27440</name>
</gene>
<dbReference type="PANTHER" id="PTHR38478:SF1">
    <property type="entry name" value="ZINC DEPENDENT METALLOPROTEASE DOMAIN LIPOPROTEIN"/>
    <property type="match status" value="1"/>
</dbReference>
<dbReference type="PANTHER" id="PTHR38478">
    <property type="entry name" value="PEPTIDASE M1A AND M12B"/>
    <property type="match status" value="1"/>
</dbReference>
<comment type="caution">
    <text evidence="6">The sequence shown here is derived from an EMBL/GenBank/DDBJ whole genome shotgun (WGS) entry which is preliminary data.</text>
</comment>
<sequence length="850" mass="96701">MFISNRKMSIMAMCCLLMAVHVQGQHHRNRAATDTTKSKPADTTSKPPVVPPPASAIKPYKDVITPGTKTCKGFITVHQKDDKYYFEVPNNMLGRDILIVSRVSKASAEMRNGNNGYAGDQIGETVFRFEKGPGRKLFLRRLFYMEYEKDSTQPMYAGVQKNNVLAIAAAWPVAAYKPDSSAAVVDVTEFLNSDNEVLYFQKKIFKERAGMGAQQNDRSYIDYVHAFSTNLEVRAIKTYTAGMNPTAGNYTVELNASLVLLPEKAMQPRLADKRVGYFAVGHRDFETDPQGVADKIYVKRWRLEPKPEDVEQYKRGELVEPAKPIVFYIDPVTPKKWVPYLIQGVNDWQKAFEKAGFKNAIYAREAPTREEDSTWSIDDATHSAIIYRPSVIANAMGPSVSDPRSGEIIESHIFWYHNVMALLNQWYMAQCGAVDARALNLPLNDTLMGNLIRFVSSHEVGHTLGLMHNFGSSSTVPVEKLRDKAWVEAHGHTPSIMDYARFNYVAQPEDHVGEKGLFPRINDYDNWAIQWGYTWRPEFANEFDEQKALVTIVTDSLAKNNRLWFGSETNFTDYRCQNEDLGDDAVKAGEYGIRNLKRIMPDIMKWSVKPYEDFDKPFDVFKTLYSQYAMYLGHAVNIIGSVEKTEKTGAETGPVYSGAPYTKQKEAMQFIIRNLFVTPAWLNNTAITDKYSVNFITEVGELQSNVISNIIVRNRLCRMLWMEQGYYDKNYKAYTIAEMLQDMNKGIFTELYAGKSVDAYRRGLQKTYVSRLLIQVFNQLNESDLSTLMAPFGYNYDRSDIPALLRDNLKQLLTLIKQAQTAAGVDKATRLHLQDLENRITIKFNAEKKA</sequence>
<dbReference type="OrthoDB" id="9776599at2"/>
<evidence type="ECO:0000256" key="2">
    <source>
        <dbReference type="SAM" id="SignalP"/>
    </source>
</evidence>
<dbReference type="Gene3D" id="3.40.390.10">
    <property type="entry name" value="Collagenase (Catalytic Domain)"/>
    <property type="match status" value="1"/>
</dbReference>
<name>A0A1V9FWP9_9BACT</name>
<dbReference type="RefSeq" id="WP_081148760.1">
    <property type="nucleotide sequence ID" value="NZ_LVYD01000049.1"/>
</dbReference>
<evidence type="ECO:0000313" key="6">
    <source>
        <dbReference type="EMBL" id="OQP62763.1"/>
    </source>
</evidence>
<evidence type="ECO:0000259" key="4">
    <source>
        <dbReference type="Pfam" id="PF17148"/>
    </source>
</evidence>
<dbReference type="InterPro" id="IPR024079">
    <property type="entry name" value="MetalloPept_cat_dom_sf"/>
</dbReference>
<evidence type="ECO:0000259" key="5">
    <source>
        <dbReference type="Pfam" id="PF17162"/>
    </source>
</evidence>
<evidence type="ECO:0000259" key="3">
    <source>
        <dbReference type="Pfam" id="PF16313"/>
    </source>
</evidence>
<feature type="signal peptide" evidence="2">
    <location>
        <begin position="1"/>
        <end position="24"/>
    </location>
</feature>
<dbReference type="InterPro" id="IPR033428">
    <property type="entry name" value="DUF5118"/>
</dbReference>
<keyword evidence="7" id="KW-1185">Reference proteome</keyword>
<dbReference type="Pfam" id="PF16313">
    <property type="entry name" value="DUF4953"/>
    <property type="match status" value="1"/>
</dbReference>
<keyword evidence="2" id="KW-0732">Signal</keyword>
<dbReference type="InterPro" id="IPR032534">
    <property type="entry name" value="EcxA_zinc-bd"/>
</dbReference>
<dbReference type="AlphaFoldDB" id="A0A1V9FWP9"/>
<dbReference type="Pfam" id="PF17162">
    <property type="entry name" value="DUF5118"/>
    <property type="match status" value="1"/>
</dbReference>
<feature type="domain" description="DUF5117" evidence="4">
    <location>
        <begin position="119"/>
        <end position="306"/>
    </location>
</feature>
<proteinExistence type="predicted"/>
<dbReference type="SUPFAM" id="SSF55486">
    <property type="entry name" value="Metalloproteases ('zincins'), catalytic domain"/>
    <property type="match status" value="1"/>
</dbReference>
<evidence type="ECO:0000313" key="7">
    <source>
        <dbReference type="Proteomes" id="UP000192796"/>
    </source>
</evidence>
<reference evidence="6 7" key="1">
    <citation type="submission" date="2016-03" db="EMBL/GenBank/DDBJ databases">
        <title>Niastella vici sp. nov., isolated from farmland soil.</title>
        <authorList>
            <person name="Chen L."/>
            <person name="Wang D."/>
            <person name="Yang S."/>
            <person name="Wang G."/>
        </authorList>
    </citation>
    <scope>NUCLEOTIDE SEQUENCE [LARGE SCALE GENOMIC DNA]</scope>
    <source>
        <strain evidence="6 7">DJ57</strain>
    </source>
</reference>
<organism evidence="6 7">
    <name type="scientific">Niastella vici</name>
    <dbReference type="NCBI Taxonomy" id="1703345"/>
    <lineage>
        <taxon>Bacteria</taxon>
        <taxon>Pseudomonadati</taxon>
        <taxon>Bacteroidota</taxon>
        <taxon>Chitinophagia</taxon>
        <taxon>Chitinophagales</taxon>
        <taxon>Chitinophagaceae</taxon>
        <taxon>Niastella</taxon>
    </lineage>
</organism>
<feature type="chain" id="PRO_5013206903" description="Zinc-dependent metalloprotease" evidence="2">
    <location>
        <begin position="25"/>
        <end position="850"/>
    </location>
</feature>
<dbReference type="EMBL" id="LVYD01000049">
    <property type="protein sequence ID" value="OQP62763.1"/>
    <property type="molecule type" value="Genomic_DNA"/>
</dbReference>
<evidence type="ECO:0008006" key="8">
    <source>
        <dbReference type="Google" id="ProtNLM"/>
    </source>
</evidence>
<dbReference type="STRING" id="1703345.A3860_27440"/>
<feature type="region of interest" description="Disordered" evidence="1">
    <location>
        <begin position="28"/>
        <end position="56"/>
    </location>
</feature>
<dbReference type="Proteomes" id="UP000192796">
    <property type="component" value="Unassembled WGS sequence"/>
</dbReference>
<dbReference type="Pfam" id="PF17148">
    <property type="entry name" value="DUF5117"/>
    <property type="match status" value="1"/>
</dbReference>
<dbReference type="GO" id="GO:0008237">
    <property type="term" value="F:metallopeptidase activity"/>
    <property type="evidence" value="ECO:0007669"/>
    <property type="project" value="InterPro"/>
</dbReference>
<dbReference type="CDD" id="cd04276">
    <property type="entry name" value="ZnMc_MMP_like_2"/>
    <property type="match status" value="1"/>
</dbReference>
<dbReference type="InterPro" id="IPR033413">
    <property type="entry name" value="DUF5117"/>
</dbReference>
<protein>
    <recommendedName>
        <fullName evidence="8">Zinc-dependent metalloprotease</fullName>
    </recommendedName>
</protein>
<accession>A0A1V9FWP9</accession>